<name>A0A099T213_METMT</name>
<protein>
    <submittedName>
        <fullName evidence="1">Uncharacterized protein</fullName>
    </submittedName>
</protein>
<evidence type="ECO:0000313" key="1">
    <source>
        <dbReference type="EMBL" id="KGK98959.1"/>
    </source>
</evidence>
<dbReference type="RefSeq" id="WP_048193393.1">
    <property type="nucleotide sequence ID" value="NZ_CAAGSM010000002.1"/>
</dbReference>
<organism evidence="1 2">
    <name type="scientific">Methanococcoides methylutens</name>
    <dbReference type="NCBI Taxonomy" id="2226"/>
    <lineage>
        <taxon>Archaea</taxon>
        <taxon>Methanobacteriati</taxon>
        <taxon>Methanobacteriota</taxon>
        <taxon>Stenosarchaea group</taxon>
        <taxon>Methanomicrobia</taxon>
        <taxon>Methanosarcinales</taxon>
        <taxon>Methanosarcinaceae</taxon>
        <taxon>Methanococcoides</taxon>
    </lineage>
</organism>
<dbReference type="Proteomes" id="UP000029859">
    <property type="component" value="Unassembled WGS sequence"/>
</dbReference>
<dbReference type="AlphaFoldDB" id="A0A099T213"/>
<accession>A0A099T213</accession>
<comment type="caution">
    <text evidence="1">The sequence shown here is derived from an EMBL/GenBank/DDBJ whole genome shotgun (WGS) entry which is preliminary data.</text>
</comment>
<evidence type="ECO:0000313" key="2">
    <source>
        <dbReference type="Proteomes" id="UP000029859"/>
    </source>
</evidence>
<keyword evidence="2" id="KW-1185">Reference proteome</keyword>
<reference evidence="1 2" key="1">
    <citation type="submission" date="2014-09" db="EMBL/GenBank/DDBJ databases">
        <title>Draft genome sequence of an obligately methylotrophic methanogen, Methanococcoides methylutens, isolated from marine sediment.</title>
        <authorList>
            <person name="Guan Y."/>
            <person name="Ngugi D.K."/>
            <person name="Blom J."/>
            <person name="Ali S."/>
            <person name="Ferry J.G."/>
            <person name="Stingl U."/>
        </authorList>
    </citation>
    <scope>NUCLEOTIDE SEQUENCE [LARGE SCALE GENOMIC DNA]</scope>
    <source>
        <strain evidence="1 2">DSM 2657</strain>
    </source>
</reference>
<sequence>MTYLKLQNATCGCYSRNRMTTSIQTTLSSFEQTKNEQFGIDHQNLEALESSIKNAENSTDETDDIIPYTDIQSISKFCLFEGTGQS</sequence>
<gene>
    <name evidence="1" type="ORF">LI82_02645</name>
</gene>
<dbReference type="EMBL" id="JRHO01000009">
    <property type="protein sequence ID" value="KGK98959.1"/>
    <property type="molecule type" value="Genomic_DNA"/>
</dbReference>
<proteinExistence type="predicted"/>